<dbReference type="EMBL" id="LGSR01000026">
    <property type="protein sequence ID" value="KOS17287.1"/>
    <property type="molecule type" value="Genomic_DNA"/>
</dbReference>
<comment type="similarity">
    <text evidence="1">Belongs to the TSR2 family.</text>
</comment>
<feature type="region of interest" description="Disordered" evidence="3">
    <location>
        <begin position="163"/>
        <end position="231"/>
    </location>
</feature>
<gene>
    <name evidence="4" type="ORF">ESCO_006512</name>
</gene>
<comment type="caution">
    <text evidence="4">The sequence shown here is derived from an EMBL/GenBank/DDBJ whole genome shotgun (WGS) entry which is preliminary data.</text>
</comment>
<keyword evidence="5" id="KW-1185">Reference proteome</keyword>
<feature type="region of interest" description="Disordered" evidence="3">
    <location>
        <begin position="64"/>
        <end position="102"/>
    </location>
</feature>
<dbReference type="AlphaFoldDB" id="A0A0M8MUX0"/>
<dbReference type="PANTHER" id="PTHR21250">
    <property type="entry name" value="PRE-RRNA-PROCESSING PROTEIN TSR2 HOMOLOG"/>
    <property type="match status" value="1"/>
</dbReference>
<evidence type="ECO:0000313" key="5">
    <source>
        <dbReference type="Proteomes" id="UP000053831"/>
    </source>
</evidence>
<dbReference type="Pfam" id="PF10273">
    <property type="entry name" value="WGG"/>
    <property type="match status" value="1"/>
</dbReference>
<dbReference type="GO" id="GO:0006364">
    <property type="term" value="P:rRNA processing"/>
    <property type="evidence" value="ECO:0007669"/>
    <property type="project" value="UniProtKB-KW"/>
</dbReference>
<dbReference type="Proteomes" id="UP000053831">
    <property type="component" value="Unassembled WGS sequence"/>
</dbReference>
<proteinExistence type="inferred from homology"/>
<dbReference type="InterPro" id="IPR019398">
    <property type="entry name" value="Pre-rRNA_process_TSR2"/>
</dbReference>
<organism evidence="4 5">
    <name type="scientific">Escovopsis weberi</name>
    <dbReference type="NCBI Taxonomy" id="150374"/>
    <lineage>
        <taxon>Eukaryota</taxon>
        <taxon>Fungi</taxon>
        <taxon>Dikarya</taxon>
        <taxon>Ascomycota</taxon>
        <taxon>Pezizomycotina</taxon>
        <taxon>Sordariomycetes</taxon>
        <taxon>Hypocreomycetidae</taxon>
        <taxon>Hypocreales</taxon>
        <taxon>Hypocreaceae</taxon>
        <taxon>Escovopsis</taxon>
    </lineage>
</organism>
<evidence type="ECO:0000313" key="4">
    <source>
        <dbReference type="EMBL" id="KOS17287.1"/>
    </source>
</evidence>
<dbReference type="OrthoDB" id="263560at2759"/>
<accession>A0A0M8MUX0</accession>
<keyword evidence="2" id="KW-0698">rRNA processing</keyword>
<evidence type="ECO:0000256" key="2">
    <source>
        <dbReference type="ARBA" id="ARBA00022552"/>
    </source>
</evidence>
<sequence length="231" mass="25287">MASTEGAQQPQATLRQSEFEQAVAYSLHLWPSLTLAVQNNWGGPDSADKRDWFAGAIVDLFPEFPAGASDPSQSKSKSGNSGKSKQDDDAAADDDGPDVHDVEEVLLQVMLDEFEVNVDDDSSFEVAENIVRAREQLAAGKFDEVNRLRGRFNALRGKKVDQLFKKAEDQDQDTDWESDDGEDEDEDGDDGSDGAGDVHMDDAPALVAAPREKPAPEVDEDGFTKVTRKKR</sequence>
<dbReference type="STRING" id="150374.A0A0M8MUX0"/>
<evidence type="ECO:0000256" key="1">
    <source>
        <dbReference type="ARBA" id="ARBA00006524"/>
    </source>
</evidence>
<reference evidence="4 5" key="1">
    <citation type="submission" date="2015-07" db="EMBL/GenBank/DDBJ databases">
        <title>The genome of the fungus Escovopsis weberi, a specialized disease agent of ant agriculture.</title>
        <authorList>
            <person name="de Man T.J."/>
            <person name="Stajich J.E."/>
            <person name="Kubicek C.P."/>
            <person name="Chenthamara K."/>
            <person name="Atanasova L."/>
            <person name="Druzhinina I.S."/>
            <person name="Birnbaum S."/>
            <person name="Barribeau S.M."/>
            <person name="Teiling C."/>
            <person name="Suen G."/>
            <person name="Currie C."/>
            <person name="Gerardo N.M."/>
        </authorList>
    </citation>
    <scope>NUCLEOTIDE SEQUENCE [LARGE SCALE GENOMIC DNA]</scope>
</reference>
<feature type="compositionally biased region" description="Low complexity" evidence="3">
    <location>
        <begin position="69"/>
        <end position="83"/>
    </location>
</feature>
<evidence type="ECO:0000256" key="3">
    <source>
        <dbReference type="SAM" id="MobiDB-lite"/>
    </source>
</evidence>
<protein>
    <submittedName>
        <fullName evidence="4">Pre-rRNA-processing protein TSR2</fullName>
    </submittedName>
</protein>
<feature type="compositionally biased region" description="Acidic residues" evidence="3">
    <location>
        <begin position="170"/>
        <end position="192"/>
    </location>
</feature>
<name>A0A0M8MUX0_ESCWE</name>